<organism evidence="1">
    <name type="scientific">metagenome</name>
    <dbReference type="NCBI Taxonomy" id="256318"/>
    <lineage>
        <taxon>unclassified sequences</taxon>
        <taxon>metagenomes</taxon>
    </lineage>
</organism>
<dbReference type="EMBL" id="UIDG01000235">
    <property type="protein sequence ID" value="SUS06675.1"/>
    <property type="molecule type" value="Genomic_DNA"/>
</dbReference>
<protein>
    <submittedName>
        <fullName evidence="1">Uncharacterized protein</fullName>
    </submittedName>
</protein>
<accession>A0A380TDY0</accession>
<proteinExistence type="predicted"/>
<reference evidence="1" key="1">
    <citation type="submission" date="2018-07" db="EMBL/GenBank/DDBJ databases">
        <authorList>
            <person name="Quirk P.G."/>
            <person name="Krulwich T.A."/>
        </authorList>
    </citation>
    <scope>NUCLEOTIDE SEQUENCE</scope>
</reference>
<gene>
    <name evidence="1" type="ORF">DF3PB_310016</name>
</gene>
<sequence length="116" mass="12611">MTTTDTTILTTVAEALYRQAGYVPFLWHIDDVRKVNEESELSLALTDAECLEVLTNARDNVSADTGMSLGIIEIELECLAENREGSADTLNAARHKLDRISAEMAAVLAEMNGGQP</sequence>
<dbReference type="AlphaFoldDB" id="A0A380TDY0"/>
<evidence type="ECO:0000313" key="1">
    <source>
        <dbReference type="EMBL" id="SUS06675.1"/>
    </source>
</evidence>
<name>A0A380TDY0_9ZZZZ</name>